<dbReference type="Gene3D" id="3.40.710.10">
    <property type="entry name" value="DD-peptidase/beta-lactamase superfamily"/>
    <property type="match status" value="1"/>
</dbReference>
<dbReference type="InterPro" id="IPR001466">
    <property type="entry name" value="Beta-lactam-related"/>
</dbReference>
<dbReference type="InterPro" id="IPR050789">
    <property type="entry name" value="Diverse_Enzym_Activities"/>
</dbReference>
<dbReference type="eggNOG" id="COG1680">
    <property type="taxonomic scope" value="Bacteria"/>
</dbReference>
<accession>C7R3Y8</accession>
<dbReference type="HOGENOM" id="CLU_089324_0_0_11"/>
<evidence type="ECO:0000259" key="1">
    <source>
        <dbReference type="Pfam" id="PF00144"/>
    </source>
</evidence>
<name>C7R3Y8_JONDD</name>
<keyword evidence="3" id="KW-1185">Reference proteome</keyword>
<dbReference type="OrthoDB" id="3336932at2"/>
<feature type="domain" description="Beta-lactamase-related" evidence="1">
    <location>
        <begin position="15"/>
        <end position="249"/>
    </location>
</feature>
<evidence type="ECO:0000313" key="2">
    <source>
        <dbReference type="EMBL" id="ACV08845.1"/>
    </source>
</evidence>
<dbReference type="AlphaFoldDB" id="C7R3Y8"/>
<sequence length="279" mass="29635">MSAVQQITGWPVPHAAAAVITPDGVVDTWGPQEMVFELASVTKLLTSVAVLVALQDGALTLTTVAGPPGSTVRHVLAHTAGYEFDTDATRGAPGERRMYSNTGFEVLADVVAQHVGQDFPSYVRDVVLQPLGMTHTDVSGSPAAGAQSTVADLARFAHELLVPTVLRPATLAAARTTQFPDVAGLLPGFGRQTPNPWGLGFEVKGSKSPHWTGSLNSARTFGHFGQSGTFLWVDPDRQLACVALTDRAFGQWAIHEWPPFSDAVVTEFSGGNEHQDTRV</sequence>
<dbReference type="EMBL" id="CP001706">
    <property type="protein sequence ID" value="ACV08845.1"/>
    <property type="molecule type" value="Genomic_DNA"/>
</dbReference>
<dbReference type="SUPFAM" id="SSF56601">
    <property type="entry name" value="beta-lactamase/transpeptidase-like"/>
    <property type="match status" value="1"/>
</dbReference>
<protein>
    <submittedName>
        <fullName evidence="2">Beta-lactamase</fullName>
    </submittedName>
</protein>
<proteinExistence type="predicted"/>
<organism evidence="2 3">
    <name type="scientific">Jonesia denitrificans (strain ATCC 14870 / DSM 20603 / BCRC 15368 / CIP 55.134 / JCM 11481 / NBRC 15587 / NCTC 10816 / Prevot 55134)</name>
    <name type="common">Listeria denitrificans</name>
    <dbReference type="NCBI Taxonomy" id="471856"/>
    <lineage>
        <taxon>Bacteria</taxon>
        <taxon>Bacillati</taxon>
        <taxon>Actinomycetota</taxon>
        <taxon>Actinomycetes</taxon>
        <taxon>Micrococcales</taxon>
        <taxon>Jonesiaceae</taxon>
        <taxon>Jonesia</taxon>
    </lineage>
</organism>
<dbReference type="PANTHER" id="PTHR43283">
    <property type="entry name" value="BETA-LACTAMASE-RELATED"/>
    <property type="match status" value="1"/>
</dbReference>
<dbReference type="PANTHER" id="PTHR43283:SF15">
    <property type="entry name" value="CONSERVED PROTEIN"/>
    <property type="match status" value="1"/>
</dbReference>
<dbReference type="Pfam" id="PF00144">
    <property type="entry name" value="Beta-lactamase"/>
    <property type="match status" value="1"/>
</dbReference>
<dbReference type="RefSeq" id="WP_015771473.1">
    <property type="nucleotide sequence ID" value="NC_013174.1"/>
</dbReference>
<dbReference type="InterPro" id="IPR012338">
    <property type="entry name" value="Beta-lactam/transpept-like"/>
</dbReference>
<dbReference type="STRING" id="471856.Jden_1189"/>
<dbReference type="Proteomes" id="UP000000628">
    <property type="component" value="Chromosome"/>
</dbReference>
<evidence type="ECO:0000313" key="3">
    <source>
        <dbReference type="Proteomes" id="UP000000628"/>
    </source>
</evidence>
<dbReference type="KEGG" id="jde:Jden_1189"/>
<reference evidence="2 3" key="1">
    <citation type="journal article" date="2009" name="Stand. Genomic Sci.">
        <title>Complete genome sequence of Jonesia denitrificans type strain (Prevot 55134).</title>
        <authorList>
            <person name="Pukall R."/>
            <person name="Gehrich-Schroter G."/>
            <person name="Lapidus A."/>
            <person name="Nolan M."/>
            <person name="Glavina Del Rio T."/>
            <person name="Lucas S."/>
            <person name="Chen F."/>
            <person name="Tice H."/>
            <person name="Pitluck S."/>
            <person name="Cheng J.F."/>
            <person name="Copeland A."/>
            <person name="Saunders E."/>
            <person name="Brettin T."/>
            <person name="Detter J.C."/>
            <person name="Bruce D."/>
            <person name="Goodwin L."/>
            <person name="Pati A."/>
            <person name="Ivanova N."/>
            <person name="Mavromatis K."/>
            <person name="Ovchinnikova G."/>
            <person name="Chen A."/>
            <person name="Palaniappan K."/>
            <person name="Land M."/>
            <person name="Hauser L."/>
            <person name="Chang Y.J."/>
            <person name="Jeffries C.D."/>
            <person name="Chain P."/>
            <person name="Goker M."/>
            <person name="Bristow J."/>
            <person name="Eisen J.A."/>
            <person name="Markowitz V."/>
            <person name="Hugenholtz P."/>
            <person name="Kyrpides N.C."/>
            <person name="Klenk H.P."/>
            <person name="Han C."/>
        </authorList>
    </citation>
    <scope>NUCLEOTIDE SEQUENCE [LARGE SCALE GENOMIC DNA]</scope>
    <source>
        <strain evidence="3">ATCC 14870 / DSM 20603 / BCRC 15368 / CIP 55.134 / JCM 11481 / NBRC 15587 / NCTC 10816 / Prevot 55134</strain>
    </source>
</reference>
<gene>
    <name evidence="2" type="ordered locus">Jden_1189</name>
</gene>